<evidence type="ECO:0000313" key="1">
    <source>
        <dbReference type="EMBL" id="KAK6505642.1"/>
    </source>
</evidence>
<evidence type="ECO:0008006" key="3">
    <source>
        <dbReference type="Google" id="ProtNLM"/>
    </source>
</evidence>
<dbReference type="EMBL" id="JAVHJL010000004">
    <property type="protein sequence ID" value="KAK6505642.1"/>
    <property type="molecule type" value="Genomic_DNA"/>
</dbReference>
<gene>
    <name evidence="1" type="ORF">TWF481_007533</name>
</gene>
<accession>A0AAV9WBX9</accession>
<organism evidence="1 2">
    <name type="scientific">Arthrobotrys musiformis</name>
    <dbReference type="NCBI Taxonomy" id="47236"/>
    <lineage>
        <taxon>Eukaryota</taxon>
        <taxon>Fungi</taxon>
        <taxon>Dikarya</taxon>
        <taxon>Ascomycota</taxon>
        <taxon>Pezizomycotina</taxon>
        <taxon>Orbiliomycetes</taxon>
        <taxon>Orbiliales</taxon>
        <taxon>Orbiliaceae</taxon>
        <taxon>Arthrobotrys</taxon>
    </lineage>
</organism>
<name>A0AAV9WBX9_9PEZI</name>
<protein>
    <recommendedName>
        <fullName evidence="3">BTB domain-containing protein</fullName>
    </recommendedName>
</protein>
<dbReference type="Proteomes" id="UP001370758">
    <property type="component" value="Unassembled WGS sequence"/>
</dbReference>
<proteinExistence type="predicted"/>
<reference evidence="1 2" key="1">
    <citation type="submission" date="2023-08" db="EMBL/GenBank/DDBJ databases">
        <authorList>
            <person name="Palmer J.M."/>
        </authorList>
    </citation>
    <scope>NUCLEOTIDE SEQUENCE [LARGE SCALE GENOMIC DNA]</scope>
    <source>
        <strain evidence="1 2">TWF481</strain>
    </source>
</reference>
<sequence length="394" mass="44049">MGNSNTTPSFADFIFDIPSGADIGVSEEETEKYKEMVYCYYEHHRTPDEDIYADPIIQYLKNMTDPPEPVSTFMSMLEEAGVLTDTICGTSVGAHEPSLELAGRPHQPSSDQELNDLDETFVELGPKPELLDEGLYFEYLRHDGFRLLSAPCYTIFPTDFTIRAGSGKQLCIFRVSSGRMTQASPFFNNLLQSGKCGSPGQYCYTSDEHPVAMDWYLAYLYGLPFDLCLVDNKTGPPVLFLHSLVRLAINTQCDTLIEDITEELGRSFTYYKNWGPDIASCLVDLYNYHYIHLWKEGNQEFKITIPQLVEWISALQIDKKLVHLAQFIGSNQHLESAPGSGKLLKDISIALCKVLHIITLENGGCTPGSSFSECDSTVLVDVLNGLDKPAIKEV</sequence>
<evidence type="ECO:0000313" key="2">
    <source>
        <dbReference type="Proteomes" id="UP001370758"/>
    </source>
</evidence>
<dbReference type="AlphaFoldDB" id="A0AAV9WBX9"/>
<comment type="caution">
    <text evidence="1">The sequence shown here is derived from an EMBL/GenBank/DDBJ whole genome shotgun (WGS) entry which is preliminary data.</text>
</comment>
<keyword evidence="2" id="KW-1185">Reference proteome</keyword>